<protein>
    <submittedName>
        <fullName evidence="1">Uncharacterized protein</fullName>
    </submittedName>
</protein>
<comment type="caution">
    <text evidence="1">The sequence shown here is derived from an EMBL/GenBank/DDBJ whole genome shotgun (WGS) entry which is preliminary data.</text>
</comment>
<dbReference type="EMBL" id="CAJJDN010000136">
    <property type="protein sequence ID" value="CAD8122032.1"/>
    <property type="molecule type" value="Genomic_DNA"/>
</dbReference>
<sequence length="211" mass="24713">MINFQKGVHDSRLKSTIEYRFNRQFQTISKSREIRQTQSQCQNKGTNNGNNYMKPKRSIQYNSIQTDSTTYETVDVNQIRQSTEPRNCQKRRSRIISTKIQSQMDLLQSSEMDLIEAESIPIGNFQIQQQLFSEPPKNCYVNKENQKGCQTKLPKLKKHQLQFEKIEGKINGSNGVKFGESFVTPFFGTKKPIQLEQRPYEFQGLVYKRKK</sequence>
<dbReference type="AlphaFoldDB" id="A0A8S1R4N3"/>
<organism evidence="1 2">
    <name type="scientific">Paramecium sonneborni</name>
    <dbReference type="NCBI Taxonomy" id="65129"/>
    <lineage>
        <taxon>Eukaryota</taxon>
        <taxon>Sar</taxon>
        <taxon>Alveolata</taxon>
        <taxon>Ciliophora</taxon>
        <taxon>Intramacronucleata</taxon>
        <taxon>Oligohymenophorea</taxon>
        <taxon>Peniculida</taxon>
        <taxon>Parameciidae</taxon>
        <taxon>Paramecium</taxon>
    </lineage>
</organism>
<gene>
    <name evidence="1" type="ORF">PSON_ATCC_30995.1.T1360021</name>
</gene>
<dbReference type="Proteomes" id="UP000692954">
    <property type="component" value="Unassembled WGS sequence"/>
</dbReference>
<keyword evidence="2" id="KW-1185">Reference proteome</keyword>
<reference evidence="1" key="1">
    <citation type="submission" date="2021-01" db="EMBL/GenBank/DDBJ databases">
        <authorList>
            <consortium name="Genoscope - CEA"/>
            <person name="William W."/>
        </authorList>
    </citation>
    <scope>NUCLEOTIDE SEQUENCE</scope>
</reference>
<name>A0A8S1R4N3_9CILI</name>
<dbReference type="OrthoDB" id="291100at2759"/>
<evidence type="ECO:0000313" key="2">
    <source>
        <dbReference type="Proteomes" id="UP000692954"/>
    </source>
</evidence>
<evidence type="ECO:0000313" key="1">
    <source>
        <dbReference type="EMBL" id="CAD8122032.1"/>
    </source>
</evidence>
<accession>A0A8S1R4N3</accession>
<proteinExistence type="predicted"/>